<dbReference type="GO" id="GO:0051560">
    <property type="term" value="P:mitochondrial calcium ion homeostasis"/>
    <property type="evidence" value="ECO:0007669"/>
    <property type="project" value="TreeGrafter"/>
</dbReference>
<dbReference type="GO" id="GO:1990246">
    <property type="term" value="C:uniplex complex"/>
    <property type="evidence" value="ECO:0007669"/>
    <property type="project" value="TreeGrafter"/>
</dbReference>
<gene>
    <name evidence="10" type="ORF">Pmani_018515</name>
</gene>
<feature type="domain" description="EF-hand" evidence="9">
    <location>
        <begin position="420"/>
        <end position="455"/>
    </location>
</feature>
<evidence type="ECO:0000256" key="2">
    <source>
        <dbReference type="ARBA" id="ARBA00004569"/>
    </source>
</evidence>
<reference evidence="10" key="1">
    <citation type="submission" date="2023-11" db="EMBL/GenBank/DDBJ databases">
        <title>Genome assemblies of two species of porcelain crab, Petrolisthes cinctipes and Petrolisthes manimaculis (Anomura: Porcellanidae).</title>
        <authorList>
            <person name="Angst P."/>
        </authorList>
    </citation>
    <scope>NUCLEOTIDE SEQUENCE</scope>
    <source>
        <strain evidence="10">PB745_02</strain>
        <tissue evidence="10">Gill</tissue>
    </source>
</reference>
<evidence type="ECO:0000259" key="9">
    <source>
        <dbReference type="PROSITE" id="PS50222"/>
    </source>
</evidence>
<dbReference type="Pfam" id="PF13833">
    <property type="entry name" value="EF-hand_8"/>
    <property type="match status" value="1"/>
</dbReference>
<dbReference type="Proteomes" id="UP001292094">
    <property type="component" value="Unassembled WGS sequence"/>
</dbReference>
<comment type="subcellular location">
    <subcellularLocation>
        <location evidence="1">Mitochondrion inner membrane</location>
    </subcellularLocation>
    <subcellularLocation>
        <location evidence="2">Mitochondrion intermembrane space</location>
    </subcellularLocation>
</comment>
<dbReference type="GO" id="GO:0005758">
    <property type="term" value="C:mitochondrial intermembrane space"/>
    <property type="evidence" value="ECO:0007669"/>
    <property type="project" value="UniProtKB-SubCell"/>
</dbReference>
<dbReference type="PANTHER" id="PTHR12294:SF13">
    <property type="entry name" value="MITOCHONDRIAL CALCIUM UPTAKE 3, ISOFORM D"/>
    <property type="match status" value="1"/>
</dbReference>
<evidence type="ECO:0000256" key="1">
    <source>
        <dbReference type="ARBA" id="ARBA00004273"/>
    </source>
</evidence>
<dbReference type="Pfam" id="PF13499">
    <property type="entry name" value="EF-hand_7"/>
    <property type="match status" value="1"/>
</dbReference>
<dbReference type="InterPro" id="IPR018247">
    <property type="entry name" value="EF_Hand_1_Ca_BS"/>
</dbReference>
<proteinExistence type="predicted"/>
<keyword evidence="5" id="KW-0106">Calcium</keyword>
<dbReference type="SMART" id="SM00054">
    <property type="entry name" value="EFh"/>
    <property type="match status" value="2"/>
</dbReference>
<dbReference type="GO" id="GO:0005509">
    <property type="term" value="F:calcium ion binding"/>
    <property type="evidence" value="ECO:0007669"/>
    <property type="project" value="InterPro"/>
</dbReference>
<dbReference type="EMBL" id="JAWZYT010001700">
    <property type="protein sequence ID" value="KAK4309880.1"/>
    <property type="molecule type" value="Genomic_DNA"/>
</dbReference>
<evidence type="ECO:0000256" key="3">
    <source>
        <dbReference type="ARBA" id="ARBA00022737"/>
    </source>
</evidence>
<dbReference type="InterPro" id="IPR011992">
    <property type="entry name" value="EF-hand-dom_pair"/>
</dbReference>
<keyword evidence="3" id="KW-0677">Repeat</keyword>
<evidence type="ECO:0000256" key="8">
    <source>
        <dbReference type="ARBA" id="ARBA00023136"/>
    </source>
</evidence>
<comment type="caution">
    <text evidence="10">The sequence shown here is derived from an EMBL/GenBank/DDBJ whole genome shotgun (WGS) entry which is preliminary data.</text>
</comment>
<name>A0AAE1PMB4_9EUCA</name>
<dbReference type="AlphaFoldDB" id="A0AAE1PMB4"/>
<dbReference type="InterPro" id="IPR039800">
    <property type="entry name" value="MICU1/2/3"/>
</dbReference>
<evidence type="ECO:0000313" key="10">
    <source>
        <dbReference type="EMBL" id="KAK4309880.1"/>
    </source>
</evidence>
<protein>
    <recommendedName>
        <fullName evidence="9">EF-hand domain-containing protein</fullName>
    </recommendedName>
</protein>
<evidence type="ECO:0000256" key="5">
    <source>
        <dbReference type="ARBA" id="ARBA00022837"/>
    </source>
</evidence>
<evidence type="ECO:0000256" key="6">
    <source>
        <dbReference type="ARBA" id="ARBA00022946"/>
    </source>
</evidence>
<evidence type="ECO:0000256" key="7">
    <source>
        <dbReference type="ARBA" id="ARBA00023128"/>
    </source>
</evidence>
<dbReference type="SUPFAM" id="SSF47473">
    <property type="entry name" value="EF-hand"/>
    <property type="match status" value="2"/>
</dbReference>
<accession>A0AAE1PMB4</accession>
<feature type="domain" description="EF-hand" evidence="9">
    <location>
        <begin position="174"/>
        <end position="209"/>
    </location>
</feature>
<sequence length="511" mass="59280">MASAVRRGVMNARLCRHFTQRTRTFRTSAFHSDINKASKLSLYGSAAAISLYMGIKWMDKYTMVEAAKPSRRGLDDLTLRGLKLNHRERRFIKFASAEYQGQLYMTPQDFIESVTDSEPRPRMKRRVLRERDLEQFVQEVPLLSKGSPEMFRTIFDQGIISYTEYLFLLSILTKPQTGFRIAFNMFDTDGNQRVDKEEFLVLMEMIAAGVFRAYASWVSDNTQGDDASTEARKKDRATREFLEKIFSTARRDRLNRALEGAVKAVDGDEGDLEEVVEDELQKRHVVDTTLLLHFFGRKGKQDLKFEEFKMFMENLQTEVLEIEFNEFSKGLPAITELDFAKILLRYTYLQSDQYEMYLERLLDRIPEGRGITFNEFKSFCQFLNTLDDFAIAMRMYTLADQPISQEEFHRAVKICTGAELSPHIVDTVFKIFDDDGDGQLSYKEFIAIMRDRLHRGFKHTSRSEGWEAFKQCVKRSPPASQSQQPREGWVGFKACVKAAMNEHQPQQPSIT</sequence>
<keyword evidence="6" id="KW-0809">Transit peptide</keyword>
<dbReference type="PROSITE" id="PS50222">
    <property type="entry name" value="EF_HAND_2"/>
    <property type="match status" value="2"/>
</dbReference>
<keyword evidence="11" id="KW-1185">Reference proteome</keyword>
<dbReference type="GO" id="GO:0036444">
    <property type="term" value="P:calcium import into the mitochondrion"/>
    <property type="evidence" value="ECO:0007669"/>
    <property type="project" value="UniProtKB-ARBA"/>
</dbReference>
<dbReference type="Gene3D" id="1.10.238.10">
    <property type="entry name" value="EF-hand"/>
    <property type="match status" value="2"/>
</dbReference>
<dbReference type="PROSITE" id="PS00018">
    <property type="entry name" value="EF_HAND_1"/>
    <property type="match status" value="2"/>
</dbReference>
<evidence type="ECO:0000313" key="11">
    <source>
        <dbReference type="Proteomes" id="UP001292094"/>
    </source>
</evidence>
<dbReference type="PANTHER" id="PTHR12294">
    <property type="entry name" value="EF HAND DOMAIN FAMILY A1,A2-RELATED"/>
    <property type="match status" value="1"/>
</dbReference>
<keyword evidence="7" id="KW-0496">Mitochondrion</keyword>
<keyword evidence="4" id="KW-0999">Mitochondrion inner membrane</keyword>
<dbReference type="InterPro" id="IPR002048">
    <property type="entry name" value="EF_hand_dom"/>
</dbReference>
<organism evidence="10 11">
    <name type="scientific">Petrolisthes manimaculis</name>
    <dbReference type="NCBI Taxonomy" id="1843537"/>
    <lineage>
        <taxon>Eukaryota</taxon>
        <taxon>Metazoa</taxon>
        <taxon>Ecdysozoa</taxon>
        <taxon>Arthropoda</taxon>
        <taxon>Crustacea</taxon>
        <taxon>Multicrustacea</taxon>
        <taxon>Malacostraca</taxon>
        <taxon>Eumalacostraca</taxon>
        <taxon>Eucarida</taxon>
        <taxon>Decapoda</taxon>
        <taxon>Pleocyemata</taxon>
        <taxon>Anomura</taxon>
        <taxon>Galatheoidea</taxon>
        <taxon>Porcellanidae</taxon>
        <taxon>Petrolisthes</taxon>
    </lineage>
</organism>
<evidence type="ECO:0000256" key="4">
    <source>
        <dbReference type="ARBA" id="ARBA00022792"/>
    </source>
</evidence>
<keyword evidence="8" id="KW-0472">Membrane</keyword>
<dbReference type="CDD" id="cd15900">
    <property type="entry name" value="EFh_MICU"/>
    <property type="match status" value="1"/>
</dbReference>